<evidence type="ECO:0000256" key="3">
    <source>
        <dbReference type="ARBA" id="ARBA00022741"/>
    </source>
</evidence>
<evidence type="ECO:0000256" key="1">
    <source>
        <dbReference type="ARBA" id="ARBA00005417"/>
    </source>
</evidence>
<sequence length="346" mass="38724">MDPLPYPTEPNQSASPQQLDPPLEPSEEEIMIQVEELVFEYPGKRVLDHLNFELPKQSITALVGNNGVGKTTLMRSLAGLHAPFSGHIEVAGINVIRHPRRCHRRIGYLADFFGLYDDLTVTQCLLHAARAHGLKNREAKLLCEGALERLGLSAHAHSRAEHLSRGQRQRLAIGQAIVHEPEVLLLDEPASGLDPEARRNLSTLLLELQDYGMTIMVSSHILAELEEYSTHMLVLRDRKHIDLQRIMPTPMAGERRLCLLLSEPFDGLSPLLAEESGISEMTFTSETRASFLFTGDHQQQQRLLKKLVDAGVPLCSLAEERLHLQDAYLKHMHASDSPEGRSKDAF</sequence>
<evidence type="ECO:0000259" key="6">
    <source>
        <dbReference type="PROSITE" id="PS50893"/>
    </source>
</evidence>
<feature type="compositionally biased region" description="Polar residues" evidence="5">
    <location>
        <begin position="9"/>
        <end position="18"/>
    </location>
</feature>
<keyword evidence="2" id="KW-0813">Transport</keyword>
<keyword evidence="3" id="KW-0547">Nucleotide-binding</keyword>
<dbReference type="InterPro" id="IPR003439">
    <property type="entry name" value="ABC_transporter-like_ATP-bd"/>
</dbReference>
<dbReference type="SUPFAM" id="SSF52540">
    <property type="entry name" value="P-loop containing nucleoside triphosphate hydrolases"/>
    <property type="match status" value="1"/>
</dbReference>
<evidence type="ECO:0000256" key="2">
    <source>
        <dbReference type="ARBA" id="ARBA00022448"/>
    </source>
</evidence>
<dbReference type="GO" id="GO:0005524">
    <property type="term" value="F:ATP binding"/>
    <property type="evidence" value="ECO:0007669"/>
    <property type="project" value="UniProtKB-KW"/>
</dbReference>
<name>A0A1S7LEN1_MAGMO</name>
<keyword evidence="4" id="KW-0067">ATP-binding</keyword>
<evidence type="ECO:0000256" key="4">
    <source>
        <dbReference type="ARBA" id="ARBA00022840"/>
    </source>
</evidence>
<gene>
    <name evidence="7" type="ORF">MAGMO_1229</name>
</gene>
<dbReference type="EMBL" id="LO017727">
    <property type="protein sequence ID" value="CRH05422.1"/>
    <property type="molecule type" value="Genomic_DNA"/>
</dbReference>
<feature type="region of interest" description="Disordered" evidence="5">
    <location>
        <begin position="1"/>
        <end position="23"/>
    </location>
</feature>
<protein>
    <recommendedName>
        <fullName evidence="6">ABC transporter domain-containing protein</fullName>
    </recommendedName>
</protein>
<dbReference type="CDD" id="cd03230">
    <property type="entry name" value="ABC_DR_subfamily_A"/>
    <property type="match status" value="1"/>
</dbReference>
<dbReference type="AlphaFoldDB" id="A0A1S7LEN1"/>
<feature type="domain" description="ABC transporter" evidence="6">
    <location>
        <begin position="32"/>
        <end position="262"/>
    </location>
</feature>
<comment type="similarity">
    <text evidence="1">Belongs to the ABC transporter superfamily.</text>
</comment>
<dbReference type="PANTHER" id="PTHR43335">
    <property type="entry name" value="ABC TRANSPORTER, ATP-BINDING PROTEIN"/>
    <property type="match status" value="1"/>
</dbReference>
<dbReference type="GO" id="GO:0016887">
    <property type="term" value="F:ATP hydrolysis activity"/>
    <property type="evidence" value="ECO:0007669"/>
    <property type="project" value="InterPro"/>
</dbReference>
<organism evidence="7">
    <name type="scientific">Magnetococcus massalia (strain MO-1)</name>
    <dbReference type="NCBI Taxonomy" id="451514"/>
    <lineage>
        <taxon>Bacteria</taxon>
        <taxon>Pseudomonadati</taxon>
        <taxon>Pseudomonadota</taxon>
        <taxon>Magnetococcia</taxon>
        <taxon>Magnetococcales</taxon>
        <taxon>Magnetococcaceae</taxon>
        <taxon>Magnetococcus</taxon>
    </lineage>
</organism>
<dbReference type="PROSITE" id="PS50893">
    <property type="entry name" value="ABC_TRANSPORTER_2"/>
    <property type="match status" value="1"/>
</dbReference>
<dbReference type="InterPro" id="IPR003593">
    <property type="entry name" value="AAA+_ATPase"/>
</dbReference>
<dbReference type="Pfam" id="PF00005">
    <property type="entry name" value="ABC_tran"/>
    <property type="match status" value="1"/>
</dbReference>
<dbReference type="Gene3D" id="3.40.50.300">
    <property type="entry name" value="P-loop containing nucleotide triphosphate hydrolases"/>
    <property type="match status" value="1"/>
</dbReference>
<evidence type="ECO:0000256" key="5">
    <source>
        <dbReference type="SAM" id="MobiDB-lite"/>
    </source>
</evidence>
<accession>A0A1S7LEN1</accession>
<dbReference type="InterPro" id="IPR027417">
    <property type="entry name" value="P-loop_NTPase"/>
</dbReference>
<reference evidence="7" key="1">
    <citation type="submission" date="2015-04" db="EMBL/GenBank/DDBJ databases">
        <authorList>
            <person name="Syromyatnikov M.Y."/>
            <person name="Popov V.N."/>
        </authorList>
    </citation>
    <scope>NUCLEOTIDE SEQUENCE</scope>
    <source>
        <strain evidence="7">MO-1</strain>
    </source>
</reference>
<dbReference type="SMART" id="SM00382">
    <property type="entry name" value="AAA"/>
    <property type="match status" value="1"/>
</dbReference>
<evidence type="ECO:0000313" key="7">
    <source>
        <dbReference type="EMBL" id="CRH05422.1"/>
    </source>
</evidence>
<proteinExistence type="inferred from homology"/>